<keyword evidence="3" id="KW-0378">Hydrolase</keyword>
<sequence length="199" mass="22135">MLYAVKDLAEVRAGHAFRGGVPVAETGNARVVQMRDICLDSGVNWAGVAATRLPATARAPEWLQNGDVLFAARGGRNYALCLSDVPERTLCAQYFFVLRRKSPAVVPEYLAWHINRAPGQRYLMGKAEGTDQLSIRRAVLEDMPVALPDTERQWLLVNLARAAACERRRLESLIRLREQELDALAHQLQAVAQCPEPHP</sequence>
<dbReference type="KEGG" id="hcz:G9Q37_17310"/>
<keyword evidence="3" id="KW-0255">Endonuclease</keyword>
<dbReference type="GO" id="GO:0003677">
    <property type="term" value="F:DNA binding"/>
    <property type="evidence" value="ECO:0007669"/>
    <property type="project" value="UniProtKB-KW"/>
</dbReference>
<dbReference type="GO" id="GO:0009307">
    <property type="term" value="P:DNA restriction-modification system"/>
    <property type="evidence" value="ECO:0007669"/>
    <property type="project" value="UniProtKB-KW"/>
</dbReference>
<protein>
    <submittedName>
        <fullName evidence="3">Restriction endonuclease subunit S</fullName>
    </submittedName>
</protein>
<organism evidence="3 4">
    <name type="scientific">Hydrogenophaga crocea</name>
    <dbReference type="NCBI Taxonomy" id="2716225"/>
    <lineage>
        <taxon>Bacteria</taxon>
        <taxon>Pseudomonadati</taxon>
        <taxon>Pseudomonadota</taxon>
        <taxon>Betaproteobacteria</taxon>
        <taxon>Burkholderiales</taxon>
        <taxon>Comamonadaceae</taxon>
        <taxon>Hydrogenophaga</taxon>
    </lineage>
</organism>
<proteinExistence type="predicted"/>
<dbReference type="InterPro" id="IPR044946">
    <property type="entry name" value="Restrct_endonuc_typeI_TRD_sf"/>
</dbReference>
<keyword evidence="3" id="KW-0540">Nuclease</keyword>
<evidence type="ECO:0000313" key="3">
    <source>
        <dbReference type="EMBL" id="QIM53787.1"/>
    </source>
</evidence>
<dbReference type="SUPFAM" id="SSF116734">
    <property type="entry name" value="DNA methylase specificity domain"/>
    <property type="match status" value="1"/>
</dbReference>
<keyword evidence="2" id="KW-0238">DNA-binding</keyword>
<dbReference type="EMBL" id="CP049989">
    <property type="protein sequence ID" value="QIM53787.1"/>
    <property type="molecule type" value="Genomic_DNA"/>
</dbReference>
<dbReference type="Gene3D" id="3.90.220.20">
    <property type="entry name" value="DNA methylase specificity domains"/>
    <property type="match status" value="1"/>
</dbReference>
<reference evidence="3 4" key="1">
    <citation type="submission" date="2020-03" db="EMBL/GenBank/DDBJ databases">
        <title>Hydrogenophaga sp. nov. isolated from cyanobacterial mat.</title>
        <authorList>
            <person name="Thorat V."/>
            <person name="Kirdat K."/>
            <person name="Tiwarekar B."/>
            <person name="Costa E.D."/>
            <person name="Yadav A."/>
        </authorList>
    </citation>
    <scope>NUCLEOTIDE SEQUENCE [LARGE SCALE GENOMIC DNA]</scope>
    <source>
        <strain evidence="3 4">BA0156</strain>
    </source>
</reference>
<dbReference type="RefSeq" id="WP_166229134.1">
    <property type="nucleotide sequence ID" value="NZ_CP049989.1"/>
</dbReference>
<accession>A0A6G8IKQ0</accession>
<evidence type="ECO:0000256" key="2">
    <source>
        <dbReference type="ARBA" id="ARBA00023125"/>
    </source>
</evidence>
<gene>
    <name evidence="3" type="ORF">G9Q37_17310</name>
</gene>
<name>A0A6G8IKQ0_9BURK</name>
<dbReference type="CDD" id="cd16961">
    <property type="entry name" value="RMtype1_S_TRD-CR_like"/>
    <property type="match status" value="1"/>
</dbReference>
<evidence type="ECO:0000256" key="1">
    <source>
        <dbReference type="ARBA" id="ARBA00022747"/>
    </source>
</evidence>
<dbReference type="GO" id="GO:0004519">
    <property type="term" value="F:endonuclease activity"/>
    <property type="evidence" value="ECO:0007669"/>
    <property type="project" value="UniProtKB-KW"/>
</dbReference>
<keyword evidence="1" id="KW-0680">Restriction system</keyword>
<dbReference type="AlphaFoldDB" id="A0A6G8IKQ0"/>
<dbReference type="Proteomes" id="UP000503162">
    <property type="component" value="Chromosome"/>
</dbReference>
<keyword evidence="4" id="KW-1185">Reference proteome</keyword>
<evidence type="ECO:0000313" key="4">
    <source>
        <dbReference type="Proteomes" id="UP000503162"/>
    </source>
</evidence>